<proteinExistence type="evidence at transcript level"/>
<feature type="signal peptide" evidence="1">
    <location>
        <begin position="1"/>
        <end position="15"/>
    </location>
</feature>
<protein>
    <recommendedName>
        <fullName evidence="3">Secreted protein</fullName>
    </recommendedName>
</protein>
<feature type="chain" id="PRO_5012384157" description="Secreted protein" evidence="1">
    <location>
        <begin position="16"/>
        <end position="111"/>
    </location>
</feature>
<evidence type="ECO:0000313" key="2">
    <source>
        <dbReference type="EMBL" id="ADE77706.1"/>
    </source>
</evidence>
<reference evidence="2" key="1">
    <citation type="submission" date="2010-04" db="EMBL/GenBank/DDBJ databases">
        <authorList>
            <person name="Reid K.E."/>
            <person name="Liao N."/>
            <person name="Chan S."/>
            <person name="Docking R."/>
            <person name="Taylor G."/>
            <person name="Moore R."/>
            <person name="Mayo M."/>
            <person name="Munro S."/>
            <person name="King J."/>
            <person name="Yanchuk A."/>
            <person name="Holt R."/>
            <person name="Jones S."/>
            <person name="Marra M."/>
            <person name="Ritland C.E."/>
            <person name="Ritland K."/>
            <person name="Bohlmann J."/>
        </authorList>
    </citation>
    <scope>NUCLEOTIDE SEQUENCE</scope>
    <source>
        <tissue evidence="2">Bud</tissue>
    </source>
</reference>
<evidence type="ECO:0000256" key="1">
    <source>
        <dbReference type="SAM" id="SignalP"/>
    </source>
</evidence>
<dbReference type="AlphaFoldDB" id="D5ADT7"/>
<dbReference type="EMBL" id="BT124457">
    <property type="protein sequence ID" value="ADE77706.1"/>
    <property type="molecule type" value="mRNA"/>
</dbReference>
<sequence>MFSLKLYMLLWDAAGSKFQCTRQKHGIQFKLLFYLAVQNFACTTEAHIADWESRMAVNILHGSCLHYDRLINFDASTDHDSCNCCVKILNVQLCKNEIRCTILSIINIETT</sequence>
<keyword evidence="1" id="KW-0732">Signal</keyword>
<organism evidence="2">
    <name type="scientific">Picea sitchensis</name>
    <name type="common">Sitka spruce</name>
    <name type="synonym">Pinus sitchensis</name>
    <dbReference type="NCBI Taxonomy" id="3332"/>
    <lineage>
        <taxon>Eukaryota</taxon>
        <taxon>Viridiplantae</taxon>
        <taxon>Streptophyta</taxon>
        <taxon>Embryophyta</taxon>
        <taxon>Tracheophyta</taxon>
        <taxon>Spermatophyta</taxon>
        <taxon>Pinopsida</taxon>
        <taxon>Pinidae</taxon>
        <taxon>Conifers I</taxon>
        <taxon>Pinales</taxon>
        <taxon>Pinaceae</taxon>
        <taxon>Picea</taxon>
    </lineage>
</organism>
<evidence type="ECO:0008006" key="3">
    <source>
        <dbReference type="Google" id="ProtNLM"/>
    </source>
</evidence>
<name>D5ADT7_PICSI</name>
<accession>D5ADT7</accession>